<sequence>MVIFVFSVLVYLLLAWSGNGIDMAEVVIGIVLGAILAFAARVWNPRRFFSLYGLNPVRWGMFVAYLFGPFFLGMVKANLDVAMRVITGKIRPGIVKINSGLKGTLATTMLANSITLTPGTLTVDINEDPEGGNLFYIHWINVTDENPEEELVYGTFGKWARRVAE</sequence>
<dbReference type="Pfam" id="PF01899">
    <property type="entry name" value="MNHE"/>
    <property type="match status" value="1"/>
</dbReference>
<evidence type="ECO:0000313" key="9">
    <source>
        <dbReference type="Proteomes" id="UP000005868"/>
    </source>
</evidence>
<evidence type="ECO:0000256" key="4">
    <source>
        <dbReference type="ARBA" id="ARBA00022692"/>
    </source>
</evidence>
<reference evidence="9" key="1">
    <citation type="submission" date="2011-10" db="EMBL/GenBank/DDBJ databases">
        <title>The complete genome of chromosome of Thermovirga lienii DSM 17291.</title>
        <authorList>
            <consortium name="US DOE Joint Genome Institute (JGI-PGF)"/>
            <person name="Lucas S."/>
            <person name="Copeland A."/>
            <person name="Lapidus A."/>
            <person name="Glavina del Rio T."/>
            <person name="Dalin E."/>
            <person name="Tice H."/>
            <person name="Bruce D."/>
            <person name="Goodwin L."/>
            <person name="Pitluck S."/>
            <person name="Peters L."/>
            <person name="Mikhailova N."/>
            <person name="Saunders E."/>
            <person name="Kyrpides N."/>
            <person name="Mavromatis K."/>
            <person name="Ivanova N."/>
            <person name="Last F.I."/>
            <person name="Brettin T."/>
            <person name="Detter J.C."/>
            <person name="Han C."/>
            <person name="Larimer F."/>
            <person name="Land M."/>
            <person name="Hauser L."/>
            <person name="Markowitz V."/>
            <person name="Cheng J.-F."/>
            <person name="Hugenholtz P."/>
            <person name="Woyke T."/>
            <person name="Wu D."/>
            <person name="Spring S."/>
            <person name="Schroeder M."/>
            <person name="Brambilla E.-M."/>
            <person name="Klenk H.-P."/>
            <person name="Eisen J.A."/>
        </authorList>
    </citation>
    <scope>NUCLEOTIDE SEQUENCE [LARGE SCALE GENOMIC DNA]</scope>
    <source>
        <strain evidence="9">ATCC BAA-1197 / DSM 17291 / Cas60314</strain>
    </source>
</reference>
<dbReference type="Proteomes" id="UP000005868">
    <property type="component" value="Chromosome"/>
</dbReference>
<dbReference type="STRING" id="580340.Tlie_1212"/>
<evidence type="ECO:0000313" key="8">
    <source>
        <dbReference type="EMBL" id="AER66943.1"/>
    </source>
</evidence>
<evidence type="ECO:0000256" key="6">
    <source>
        <dbReference type="ARBA" id="ARBA00023136"/>
    </source>
</evidence>
<dbReference type="OrthoDB" id="9800498at2"/>
<dbReference type="PANTHER" id="PTHR34584:SF1">
    <property type="entry name" value="NA(+)_H(+) ANTIPORTER SUBUNIT E1"/>
    <property type="match status" value="1"/>
</dbReference>
<feature type="transmembrane region" description="Helical" evidence="7">
    <location>
        <begin position="56"/>
        <end position="75"/>
    </location>
</feature>
<dbReference type="AlphaFoldDB" id="G7V5N3"/>
<protein>
    <submittedName>
        <fullName evidence="8">Cation antiporter</fullName>
    </submittedName>
</protein>
<keyword evidence="4 7" id="KW-0812">Transmembrane</keyword>
<evidence type="ECO:0000256" key="7">
    <source>
        <dbReference type="SAM" id="Phobius"/>
    </source>
</evidence>
<dbReference type="PANTHER" id="PTHR34584">
    <property type="entry name" value="NA(+)/H(+) ANTIPORTER SUBUNIT E1"/>
    <property type="match status" value="1"/>
</dbReference>
<keyword evidence="5 7" id="KW-1133">Transmembrane helix</keyword>
<dbReference type="GO" id="GO:0005886">
    <property type="term" value="C:plasma membrane"/>
    <property type="evidence" value="ECO:0007669"/>
    <property type="project" value="UniProtKB-SubCell"/>
</dbReference>
<keyword evidence="9" id="KW-1185">Reference proteome</keyword>
<dbReference type="EMBL" id="CP003096">
    <property type="protein sequence ID" value="AER66943.1"/>
    <property type="molecule type" value="Genomic_DNA"/>
</dbReference>
<evidence type="ECO:0000256" key="3">
    <source>
        <dbReference type="ARBA" id="ARBA00022475"/>
    </source>
</evidence>
<feature type="transmembrane region" description="Helical" evidence="7">
    <location>
        <begin position="27"/>
        <end position="44"/>
    </location>
</feature>
<evidence type="ECO:0000256" key="5">
    <source>
        <dbReference type="ARBA" id="ARBA00022989"/>
    </source>
</evidence>
<dbReference type="InterPro" id="IPR002758">
    <property type="entry name" value="Cation_antiport_E"/>
</dbReference>
<dbReference type="HOGENOM" id="CLU_086615_2_2_0"/>
<organism evidence="8 9">
    <name type="scientific">Thermovirga lienii (strain ATCC BAA-1197 / DSM 17291 / Cas60314)</name>
    <dbReference type="NCBI Taxonomy" id="580340"/>
    <lineage>
        <taxon>Bacteria</taxon>
        <taxon>Thermotogati</taxon>
        <taxon>Synergistota</taxon>
        <taxon>Synergistia</taxon>
        <taxon>Synergistales</taxon>
        <taxon>Thermovirgaceae</taxon>
        <taxon>Thermovirga</taxon>
    </lineage>
</organism>
<evidence type="ECO:0000256" key="2">
    <source>
        <dbReference type="ARBA" id="ARBA00006228"/>
    </source>
</evidence>
<evidence type="ECO:0000256" key="1">
    <source>
        <dbReference type="ARBA" id="ARBA00004651"/>
    </source>
</evidence>
<keyword evidence="6 7" id="KW-0472">Membrane</keyword>
<keyword evidence="3" id="KW-1003">Cell membrane</keyword>
<dbReference type="KEGG" id="tli:Tlie_1212"/>
<dbReference type="PIRSF" id="PIRSF019239">
    <property type="entry name" value="MrpE"/>
    <property type="match status" value="1"/>
</dbReference>
<reference evidence="8 9" key="2">
    <citation type="journal article" date="2012" name="Stand. Genomic Sci.">
        <title>Genome sequence of the moderately thermophilic, amino-acid-degrading and sulfur-reducing bacterium Thermovirga lienii type strain (Cas60314(T)).</title>
        <authorList>
            <person name="Goker M."/>
            <person name="Saunders E."/>
            <person name="Lapidus A."/>
            <person name="Nolan M."/>
            <person name="Lucas S."/>
            <person name="Hammon N."/>
            <person name="Deshpande S."/>
            <person name="Cheng J.F."/>
            <person name="Han C."/>
            <person name="Tapia R."/>
            <person name="Goodwin L.A."/>
            <person name="Pitluck S."/>
            <person name="Liolios K."/>
            <person name="Mavromatis K."/>
            <person name="Pagani I."/>
            <person name="Ivanova N."/>
            <person name="Mikhailova N."/>
            <person name="Pati A."/>
            <person name="Chen A."/>
            <person name="Palaniappan K."/>
            <person name="Land M."/>
            <person name="Chang Y.J."/>
            <person name="Jeffries C.D."/>
            <person name="Brambilla E.M."/>
            <person name="Rohde M."/>
            <person name="Spring S."/>
            <person name="Detter J.C."/>
            <person name="Woyke T."/>
            <person name="Bristow J."/>
            <person name="Eisen J.A."/>
            <person name="Markowitz V."/>
            <person name="Hugenholtz P."/>
            <person name="Kyrpides N.C."/>
            <person name="Klenk H.P."/>
        </authorList>
    </citation>
    <scope>NUCLEOTIDE SEQUENCE [LARGE SCALE GENOMIC DNA]</scope>
    <source>
        <strain evidence="9">ATCC BAA-1197 / DSM 17291 / Cas60314</strain>
    </source>
</reference>
<dbReference type="GO" id="GO:0008324">
    <property type="term" value="F:monoatomic cation transmembrane transporter activity"/>
    <property type="evidence" value="ECO:0007669"/>
    <property type="project" value="InterPro"/>
</dbReference>
<comment type="similarity">
    <text evidence="2">Belongs to the CPA3 antiporters (TC 2.A.63) subunit E family.</text>
</comment>
<accession>G7V5N3</accession>
<proteinExistence type="inferred from homology"/>
<comment type="subcellular location">
    <subcellularLocation>
        <location evidence="1">Cell membrane</location>
        <topology evidence="1">Multi-pass membrane protein</topology>
    </subcellularLocation>
</comment>
<gene>
    <name evidence="8" type="ordered locus">Tlie_1212</name>
</gene>
<dbReference type="eggNOG" id="COG1863">
    <property type="taxonomic scope" value="Bacteria"/>
</dbReference>
<name>G7V5N3_THELD</name>